<keyword evidence="4" id="KW-1185">Reference proteome</keyword>
<evidence type="ECO:0000256" key="1">
    <source>
        <dbReference type="SAM" id="MobiDB-lite"/>
    </source>
</evidence>
<dbReference type="PANTHER" id="PTHR46579">
    <property type="entry name" value="F5/8 TYPE C DOMAIN-CONTAINING PROTEIN-RELATED"/>
    <property type="match status" value="1"/>
</dbReference>
<dbReference type="PROSITE" id="PS51457">
    <property type="entry name" value="BEN"/>
    <property type="match status" value="1"/>
</dbReference>
<evidence type="ECO:0000313" key="3">
    <source>
        <dbReference type="EMBL" id="CAG5100692.1"/>
    </source>
</evidence>
<proteinExistence type="predicted"/>
<organism evidence="3 4">
    <name type="scientific">Cotesia congregata</name>
    <name type="common">Parasitoid wasp</name>
    <name type="synonym">Apanteles congregatus</name>
    <dbReference type="NCBI Taxonomy" id="51543"/>
    <lineage>
        <taxon>Eukaryota</taxon>
        <taxon>Metazoa</taxon>
        <taxon>Ecdysozoa</taxon>
        <taxon>Arthropoda</taxon>
        <taxon>Hexapoda</taxon>
        <taxon>Insecta</taxon>
        <taxon>Pterygota</taxon>
        <taxon>Neoptera</taxon>
        <taxon>Endopterygota</taxon>
        <taxon>Hymenoptera</taxon>
        <taxon>Apocrita</taxon>
        <taxon>Ichneumonoidea</taxon>
        <taxon>Braconidae</taxon>
        <taxon>Microgastrinae</taxon>
        <taxon>Cotesia</taxon>
    </lineage>
</organism>
<comment type="caution">
    <text evidence="3">The sequence shown here is derived from an EMBL/GenBank/DDBJ whole genome shotgun (WGS) entry which is preliminary data.</text>
</comment>
<feature type="region of interest" description="Disordered" evidence="1">
    <location>
        <begin position="700"/>
        <end position="732"/>
    </location>
</feature>
<sequence length="1142" mass="129840">MFAYIKILGTNELKIVNVNEIQKFKVDALPTKKFNIKIGHKTEQCTVSFKAETEEELLKLIESNRARFPPANICVTASEDDTQVNKVAKSSDLQNTNTQALLAKKLALKDKTSQMRKRAYNRLLNPSCSELLVSQRTVRSNLIPESFCKRDFENTEKIPSDNSSVADEETLSNDINNITSILSESSSSSQNSSEEVLTEYSTDTTMYSDSDDSWSDTDSNYQMQDSIVNDTTQSFNTDSLQGNREMFAASQLKTSGVLLMVESFSTSKNLTRTDHEDLINLIKVLAGPEFENWNPSQYKLSQIYDAPSDLIILHFFCEKYSVARPVCQNRVQFNAYWGCSWCYAPGTYFANSMRYPLTENDPDLRTNSRYKEDVKNAVRLNKNYVPRRRKTYKSSTPFIKLLPLFDNVWGYPIDYMHGCLLGVVRQLWALWTTAGTDFYLTKDNRDEIQKRLDNMKPPHEIHRLPGLIKNFSKWKASQLKSWLLYWSPICLNGILNKECFDSYLLLVRSIHTLLKRTITESEILRSEYDLLKFVGEFQSIYGLGAMTFNIHSLLYLGESVRRSGPLWETSAFPFENGIFYDKLNVNGPKGVSLQMSRKRLKKIRLRSKINASTTSNECANYCHKLFEPEEKLRNCVELPNNIRLIGEKLKTSQVEEAMKNYLQNQNIEIHIFSKCIYQQKIFHSSSYARANKTNDTFARFEMEGRTSQSTTNDKTEELNDTSKDDPLMHCLSDSTPEELINAGNNASMINSHKSTLSQLNIASNGSLNVNNDNSAVFDSLTAPKKSSSKRKRKNSNSKENKKKDKKAKIAKKNKKEKKKNDNESIDNEKRFTEIAGISKERERMKKGSDFSSDPITKRLTDITNIMNKSFADIKKTVAQIESKYSSELKELRGLVQILIDNWNEFKSMPSTSSSRALEERTGFPESGFVRRSDNSIHLGEGVYISKKTYDSIASDATSNAVFVKKIIMTQYTPEEIITYSVKGGKSNKIKMTSRKPGLDPTIRLAVKGIFRYYLSTRYTDEAYINAEVDKCDDHIRRKISDLRKKARPAKVPKSKKSSSSDDPSGSSSSDSDDAEPKKKSRNRNVSSGSDDSEKAEPKKKSRKSNASSSSNDSDNSSDHSRETTSQLGDKLESKENEPLGDE</sequence>
<feature type="compositionally biased region" description="Basic and acidic residues" evidence="1">
    <location>
        <begin position="713"/>
        <end position="727"/>
    </location>
</feature>
<reference evidence="3" key="1">
    <citation type="submission" date="2021-04" db="EMBL/GenBank/DDBJ databases">
        <authorList>
            <person name="Chebbi M.A.C M."/>
        </authorList>
    </citation>
    <scope>NUCLEOTIDE SEQUENCE</scope>
</reference>
<accession>A0A8J2HK99</accession>
<evidence type="ECO:0000313" key="4">
    <source>
        <dbReference type="Proteomes" id="UP000786811"/>
    </source>
</evidence>
<dbReference type="OrthoDB" id="7696258at2759"/>
<dbReference type="PANTHER" id="PTHR46579:SF1">
    <property type="entry name" value="F5_8 TYPE C DOMAIN-CONTAINING PROTEIN"/>
    <property type="match status" value="1"/>
</dbReference>
<dbReference type="Proteomes" id="UP000786811">
    <property type="component" value="Unassembled WGS sequence"/>
</dbReference>
<feature type="compositionally biased region" description="Basic residues" evidence="1">
    <location>
        <begin position="803"/>
        <end position="817"/>
    </location>
</feature>
<dbReference type="AlphaFoldDB" id="A0A8J2HK99"/>
<feature type="region of interest" description="Disordered" evidence="1">
    <location>
        <begin position="183"/>
        <end position="220"/>
    </location>
</feature>
<feature type="region of interest" description="Disordered" evidence="1">
    <location>
        <begin position="778"/>
        <end position="853"/>
    </location>
</feature>
<feature type="compositionally biased region" description="Basic residues" evidence="1">
    <location>
        <begin position="1044"/>
        <end position="1056"/>
    </location>
</feature>
<dbReference type="EMBL" id="CAJNRD030001122">
    <property type="protein sequence ID" value="CAG5100692.1"/>
    <property type="molecule type" value="Genomic_DNA"/>
</dbReference>
<protein>
    <recommendedName>
        <fullName evidence="2">BEN domain-containing protein</fullName>
    </recommendedName>
</protein>
<dbReference type="GO" id="GO:0003677">
    <property type="term" value="F:DNA binding"/>
    <property type="evidence" value="ECO:0007669"/>
    <property type="project" value="InterPro"/>
</dbReference>
<dbReference type="InterPro" id="IPR018379">
    <property type="entry name" value="BEN_domain"/>
</dbReference>
<evidence type="ECO:0000259" key="2">
    <source>
        <dbReference type="PROSITE" id="PS51457"/>
    </source>
</evidence>
<feature type="compositionally biased region" description="Low complexity" evidence="1">
    <location>
        <begin position="1104"/>
        <end position="1114"/>
    </location>
</feature>
<feature type="compositionally biased region" description="Basic and acidic residues" evidence="1">
    <location>
        <begin position="1129"/>
        <end position="1142"/>
    </location>
</feature>
<gene>
    <name evidence="3" type="ORF">HICCMSTLAB_LOCUS9765</name>
</gene>
<feature type="compositionally biased region" description="Low complexity" evidence="1">
    <location>
        <begin position="183"/>
        <end position="208"/>
    </location>
</feature>
<name>A0A8J2HK99_COTCN</name>
<feature type="compositionally biased region" description="Basic and acidic residues" evidence="1">
    <location>
        <begin position="818"/>
        <end position="848"/>
    </location>
</feature>
<feature type="compositionally biased region" description="Low complexity" evidence="1">
    <location>
        <begin position="1060"/>
        <end position="1069"/>
    </location>
</feature>
<feature type="region of interest" description="Disordered" evidence="1">
    <location>
        <begin position="1040"/>
        <end position="1142"/>
    </location>
</feature>
<feature type="domain" description="BEN" evidence="2">
    <location>
        <begin position="939"/>
        <end position="1046"/>
    </location>
</feature>
<feature type="compositionally biased region" description="Basic residues" evidence="1">
    <location>
        <begin position="786"/>
        <end position="795"/>
    </location>
</feature>